<dbReference type="RefSeq" id="WP_307164070.1">
    <property type="nucleotide sequence ID" value="NZ_JAUSWV010000002.1"/>
</dbReference>
<dbReference type="PANTHER" id="PTHR44154:SF1">
    <property type="entry name" value="QUINONE OXIDOREDUCTASE"/>
    <property type="match status" value="1"/>
</dbReference>
<keyword evidence="4" id="KW-0521">NADP</keyword>
<keyword evidence="3" id="KW-0963">Cytoplasm</keyword>
<evidence type="ECO:0000259" key="7">
    <source>
        <dbReference type="SMART" id="SM00829"/>
    </source>
</evidence>
<dbReference type="SMART" id="SM00829">
    <property type="entry name" value="PKS_ER"/>
    <property type="match status" value="1"/>
</dbReference>
<gene>
    <name evidence="8" type="ORF">QF030_004050</name>
</gene>
<dbReference type="Pfam" id="PF13602">
    <property type="entry name" value="ADH_zinc_N_2"/>
    <property type="match status" value="1"/>
</dbReference>
<name>A0ABU0NRZ4_STRRH</name>
<dbReference type="PROSITE" id="PS01162">
    <property type="entry name" value="QOR_ZETA_CRYSTAL"/>
    <property type="match status" value="1"/>
</dbReference>
<evidence type="ECO:0000256" key="5">
    <source>
        <dbReference type="ARBA" id="ARBA00022884"/>
    </source>
</evidence>
<dbReference type="Proteomes" id="UP001230654">
    <property type="component" value="Unassembled WGS sequence"/>
</dbReference>
<accession>A0ABU0NRZ4</accession>
<dbReference type="SUPFAM" id="SSF51735">
    <property type="entry name" value="NAD(P)-binding Rossmann-fold domains"/>
    <property type="match status" value="1"/>
</dbReference>
<keyword evidence="5" id="KW-0694">RNA-binding</keyword>
<evidence type="ECO:0000256" key="6">
    <source>
        <dbReference type="SAM" id="MobiDB-lite"/>
    </source>
</evidence>
<keyword evidence="8" id="KW-0560">Oxidoreductase</keyword>
<evidence type="ECO:0000313" key="8">
    <source>
        <dbReference type="EMBL" id="MDQ0581872.1"/>
    </source>
</evidence>
<evidence type="ECO:0000256" key="2">
    <source>
        <dbReference type="ARBA" id="ARBA00011881"/>
    </source>
</evidence>
<dbReference type="InterPro" id="IPR011032">
    <property type="entry name" value="GroES-like_sf"/>
</dbReference>
<dbReference type="Gene3D" id="3.90.180.10">
    <property type="entry name" value="Medium-chain alcohol dehydrogenases, catalytic domain"/>
    <property type="match status" value="2"/>
</dbReference>
<comment type="subcellular location">
    <subcellularLocation>
        <location evidence="1">Cytoplasm</location>
    </subcellularLocation>
</comment>
<keyword evidence="9" id="KW-1185">Reference proteome</keyword>
<reference evidence="8 9" key="1">
    <citation type="submission" date="2023-07" db="EMBL/GenBank/DDBJ databases">
        <title>Comparative genomics of wheat-associated soil bacteria to identify genetic determinants of phenazine resistance.</title>
        <authorList>
            <person name="Mouncey N."/>
        </authorList>
    </citation>
    <scope>NUCLEOTIDE SEQUENCE [LARGE SCALE GENOMIC DNA]</scope>
    <source>
        <strain evidence="8 9">B2I6</strain>
    </source>
</reference>
<organism evidence="8 9">
    <name type="scientific">Streptomyces rishiriensis</name>
    <dbReference type="NCBI Taxonomy" id="68264"/>
    <lineage>
        <taxon>Bacteria</taxon>
        <taxon>Bacillati</taxon>
        <taxon>Actinomycetota</taxon>
        <taxon>Actinomycetes</taxon>
        <taxon>Kitasatosporales</taxon>
        <taxon>Streptomycetaceae</taxon>
        <taxon>Streptomyces</taxon>
    </lineage>
</organism>
<dbReference type="InterPro" id="IPR036291">
    <property type="entry name" value="NAD(P)-bd_dom_sf"/>
</dbReference>
<feature type="domain" description="Enoyl reductase (ER)" evidence="7">
    <location>
        <begin position="10"/>
        <end position="355"/>
    </location>
</feature>
<dbReference type="SUPFAM" id="SSF50129">
    <property type="entry name" value="GroES-like"/>
    <property type="match status" value="1"/>
</dbReference>
<dbReference type="InterPro" id="IPR013154">
    <property type="entry name" value="ADH-like_N"/>
</dbReference>
<dbReference type="EC" id="1.6.5.5" evidence="8"/>
<comment type="caution">
    <text evidence="8">The sequence shown here is derived from an EMBL/GenBank/DDBJ whole genome shotgun (WGS) entry which is preliminary data.</text>
</comment>
<dbReference type="Gene3D" id="3.40.50.720">
    <property type="entry name" value="NAD(P)-binding Rossmann-like Domain"/>
    <property type="match status" value="2"/>
</dbReference>
<evidence type="ECO:0000256" key="4">
    <source>
        <dbReference type="ARBA" id="ARBA00022857"/>
    </source>
</evidence>
<dbReference type="InterPro" id="IPR002364">
    <property type="entry name" value="Quin_OxRdtase/zeta-crystal_CS"/>
</dbReference>
<evidence type="ECO:0000256" key="1">
    <source>
        <dbReference type="ARBA" id="ARBA00004496"/>
    </source>
</evidence>
<evidence type="ECO:0000313" key="9">
    <source>
        <dbReference type="Proteomes" id="UP001230654"/>
    </source>
</evidence>
<dbReference type="PANTHER" id="PTHR44154">
    <property type="entry name" value="QUINONE OXIDOREDUCTASE"/>
    <property type="match status" value="1"/>
</dbReference>
<dbReference type="EMBL" id="JAUSWV010000002">
    <property type="protein sequence ID" value="MDQ0581872.1"/>
    <property type="molecule type" value="Genomic_DNA"/>
</dbReference>
<dbReference type="Pfam" id="PF08240">
    <property type="entry name" value="ADH_N"/>
    <property type="match status" value="1"/>
</dbReference>
<dbReference type="InterPro" id="IPR051603">
    <property type="entry name" value="Zinc-ADH_QOR/CCCR"/>
</dbReference>
<protein>
    <submittedName>
        <fullName evidence="8">NADPH2:quinone reductase</fullName>
        <ecNumber evidence="8">1.6.5.5</ecNumber>
    </submittedName>
</protein>
<dbReference type="InterPro" id="IPR020843">
    <property type="entry name" value="ER"/>
</dbReference>
<feature type="region of interest" description="Disordered" evidence="6">
    <location>
        <begin position="207"/>
        <end position="228"/>
    </location>
</feature>
<dbReference type="GO" id="GO:0003960">
    <property type="term" value="F:quinone reductase (NADPH) activity"/>
    <property type="evidence" value="ECO:0007669"/>
    <property type="project" value="UniProtKB-EC"/>
</dbReference>
<comment type="subunit">
    <text evidence="2">Homotetramer.</text>
</comment>
<proteinExistence type="predicted"/>
<evidence type="ECO:0000256" key="3">
    <source>
        <dbReference type="ARBA" id="ARBA00022490"/>
    </source>
</evidence>
<sequence>MRAAQVKAFGGPEVLTTVELPDPVPGPGEVLIEVAHADTLFVETQVRTGRFRAYFPVEPPYVPGGGVAGTVTAVGAGVDAEWVGRRVTSFVDGSYAERVTVPATAPTPVPDGVDLRTAAALVHDGVTAAGLLERTAVAPGDRVLILGASGGMGTVLIQLARARGARVVAAARGARKSALVRELGADAVVDVSERDWAERAREALGRPAATRATGTVGEPAAETDAEAAAETAAGTVAEGAGEAAADVVLDGVGGELGLAAFPLTADGGRFSAHGAPTGGFAAVDAAEAERRGVTLFGIGDVQFGEAEARRLTAHVLAEAAAGRLRPVIGAQFPLTEAAAAHAAIEGRELLGKVVLGM</sequence>